<keyword evidence="4" id="KW-1185">Reference proteome</keyword>
<gene>
    <name evidence="3" type="ORF">D7X12_09320</name>
</gene>
<evidence type="ECO:0000313" key="3">
    <source>
        <dbReference type="EMBL" id="RKH44867.1"/>
    </source>
</evidence>
<evidence type="ECO:0000313" key="4">
    <source>
        <dbReference type="Proteomes" id="UP000273405"/>
    </source>
</evidence>
<proteinExistence type="inferred from homology"/>
<comment type="similarity">
    <text evidence="1">Belongs to the UPF0162 family.</text>
</comment>
<comment type="caution">
    <text evidence="3">The sequence shown here is derived from an EMBL/GenBank/DDBJ whole genome shotgun (WGS) entry which is preliminary data.</text>
</comment>
<accession>A0A3A8NKI5</accession>
<organism evidence="3 4">
    <name type="scientific">Corallococcus sicarius</name>
    <dbReference type="NCBI Taxonomy" id="2316726"/>
    <lineage>
        <taxon>Bacteria</taxon>
        <taxon>Pseudomonadati</taxon>
        <taxon>Myxococcota</taxon>
        <taxon>Myxococcia</taxon>
        <taxon>Myxococcales</taxon>
        <taxon>Cystobacterineae</taxon>
        <taxon>Myxococcaceae</taxon>
        <taxon>Corallococcus</taxon>
    </lineage>
</organism>
<feature type="domain" description="Protein SirB1 N-terminal" evidence="2">
    <location>
        <begin position="77"/>
        <end position="219"/>
    </location>
</feature>
<name>A0A3A8NKI5_9BACT</name>
<protein>
    <recommendedName>
        <fullName evidence="2">Protein SirB1 N-terminal domain-containing protein</fullName>
    </recommendedName>
</protein>
<evidence type="ECO:0000256" key="1">
    <source>
        <dbReference type="ARBA" id="ARBA00007100"/>
    </source>
</evidence>
<dbReference type="EMBL" id="RAWG01000043">
    <property type="protein sequence ID" value="RKH44867.1"/>
    <property type="molecule type" value="Genomic_DNA"/>
</dbReference>
<dbReference type="Pfam" id="PF13369">
    <property type="entry name" value="Transglut_core2"/>
    <property type="match status" value="1"/>
</dbReference>
<reference evidence="4" key="1">
    <citation type="submission" date="2018-09" db="EMBL/GenBank/DDBJ databases">
        <authorList>
            <person name="Livingstone P.G."/>
            <person name="Whitworth D.E."/>
        </authorList>
    </citation>
    <scope>NUCLEOTIDE SEQUENCE [LARGE SCALE GENOMIC DNA]</scope>
    <source>
        <strain evidence="4">CA040B</strain>
    </source>
</reference>
<dbReference type="Proteomes" id="UP000273405">
    <property type="component" value="Unassembled WGS sequence"/>
</dbReference>
<dbReference type="InterPro" id="IPR032698">
    <property type="entry name" value="SirB1_N"/>
</dbReference>
<dbReference type="AlphaFoldDB" id="A0A3A8NKI5"/>
<evidence type="ECO:0000259" key="2">
    <source>
        <dbReference type="Pfam" id="PF13369"/>
    </source>
</evidence>
<sequence length="391" mass="42500">MHSSQRLQLPSVKIVFTFIVVLLPLHSRAAPPEAPEVRVARDLLALPEEKLNIGEAALKLGATVDGDTDLAEGLRIVDALATRVQVLVSNRTDADYRIRATNQVLFRVAGYTYDKEDPLGARLDASSLWRLLRTKKGNCVSLPILWYAVAERLGYPVKMVEAPQHFFLRYESGDDRSNIEATSNGAEASDERIVRELSVTPKALKTGAMMRSLTKRELLGALIAETAARQLRDWNIGLGAQLSELALKAYPNSIAAHWNLAIAYNHRASMRNALRTPGEVDVPGGKVQAKEDTRAALAHAEEATRLGAPAPLTRDYWTRVSSIGGTEVGGTRPTPKPFDVASLLRPGGQSIQLTLDAPPALLESARRDPGSCMRICANLCGPSPGNRCANF</sequence>